<dbReference type="SMART" id="SM00855">
    <property type="entry name" value="PGAM"/>
    <property type="match status" value="1"/>
</dbReference>
<dbReference type="PROSITE" id="PS51462">
    <property type="entry name" value="NUDIX"/>
    <property type="match status" value="1"/>
</dbReference>
<dbReference type="SUPFAM" id="SSF55811">
    <property type="entry name" value="Nudix"/>
    <property type="match status" value="1"/>
</dbReference>
<dbReference type="Gene3D" id="3.40.50.1240">
    <property type="entry name" value="Phosphoglycerate mutase-like"/>
    <property type="match status" value="1"/>
</dbReference>
<dbReference type="CDD" id="cd07067">
    <property type="entry name" value="HP_PGM_like"/>
    <property type="match status" value="1"/>
</dbReference>
<dbReference type="InterPro" id="IPR015797">
    <property type="entry name" value="NUDIX_hydrolase-like_dom_sf"/>
</dbReference>
<dbReference type="PROSITE" id="PS00893">
    <property type="entry name" value="NUDIX_BOX"/>
    <property type="match status" value="1"/>
</dbReference>
<dbReference type="PANTHER" id="PTHR21340:SF0">
    <property type="entry name" value="BIS(5'-NUCLEOSYL)-TETRAPHOSPHATASE [ASYMMETRICAL]"/>
    <property type="match status" value="1"/>
</dbReference>
<proteinExistence type="predicted"/>
<evidence type="ECO:0000256" key="1">
    <source>
        <dbReference type="ARBA" id="ARBA00022801"/>
    </source>
</evidence>
<dbReference type="CDD" id="cd03673">
    <property type="entry name" value="NUDIX_Ap6A_hydrolase"/>
    <property type="match status" value="1"/>
</dbReference>
<protein>
    <submittedName>
        <fullName evidence="3">RNA pyrophosphohydrolase</fullName>
    </submittedName>
</protein>
<dbReference type="InterPro" id="IPR051325">
    <property type="entry name" value="Nudix_hydrolase_domain"/>
</dbReference>
<evidence type="ECO:0000313" key="4">
    <source>
        <dbReference type="Proteomes" id="UP000250006"/>
    </source>
</evidence>
<organism evidence="3 4">
    <name type="scientific">Actinomyces bovis</name>
    <dbReference type="NCBI Taxonomy" id="1658"/>
    <lineage>
        <taxon>Bacteria</taxon>
        <taxon>Bacillati</taxon>
        <taxon>Actinomycetota</taxon>
        <taxon>Actinomycetes</taxon>
        <taxon>Actinomycetales</taxon>
        <taxon>Actinomycetaceae</taxon>
        <taxon>Actinomyces</taxon>
    </lineage>
</organism>
<dbReference type="InterPro" id="IPR029033">
    <property type="entry name" value="His_PPase_superfam"/>
</dbReference>
<sequence>MAEAAPVAELPGGGQLLRARSVVAPVSRSKQLVLAAGALVWRETADELEVLLVHRPRYQDWSFPKGKLDKRESLRSCAVREVAEETGIQIVLGPPLDTARYPLADGRRKEVRYWAAQELPAGHPARQARAAFKPASTKEIDGVEWMGVKEARARLSHPADRELLGQLVDLWEDSKLATRALVLVRHARAVKRPVWNRPKKRAVKEAQEREPTRPLTEQGVERARALVPVLAAYGVARVITSPWRRCLDTVEPYAQAAGLEAELQEQLTEQAHAAAPEAVGALLEELVDGAGQAVAVCLHRPSLPTVMEVVAEHAPGRLLRVVPDLDPWLKTGEVMVLHLARSARGRMRAVAIEKQRPVLPESR</sequence>
<dbReference type="InterPro" id="IPR020084">
    <property type="entry name" value="NUDIX_hydrolase_CS"/>
</dbReference>
<dbReference type="EMBL" id="UAPQ01000001">
    <property type="protein sequence ID" value="SPT53036.1"/>
    <property type="molecule type" value="Genomic_DNA"/>
</dbReference>
<name>A0ABY1VLR6_9ACTO</name>
<keyword evidence="4" id="KW-1185">Reference proteome</keyword>
<dbReference type="Pfam" id="PF00293">
    <property type="entry name" value="NUDIX"/>
    <property type="match status" value="1"/>
</dbReference>
<dbReference type="InterPro" id="IPR000086">
    <property type="entry name" value="NUDIX_hydrolase_dom"/>
</dbReference>
<gene>
    <name evidence="3" type="ORF">NCTC11535_00691</name>
</gene>
<dbReference type="Pfam" id="PF00300">
    <property type="entry name" value="His_Phos_1"/>
    <property type="match status" value="1"/>
</dbReference>
<dbReference type="Gene3D" id="3.90.79.10">
    <property type="entry name" value="Nucleoside Triphosphate Pyrophosphohydrolase"/>
    <property type="match status" value="1"/>
</dbReference>
<dbReference type="InterPro" id="IPR013078">
    <property type="entry name" value="His_Pase_superF_clade-1"/>
</dbReference>
<dbReference type="Proteomes" id="UP000250006">
    <property type="component" value="Unassembled WGS sequence"/>
</dbReference>
<evidence type="ECO:0000313" key="3">
    <source>
        <dbReference type="EMBL" id="SPT53036.1"/>
    </source>
</evidence>
<dbReference type="SUPFAM" id="SSF53254">
    <property type="entry name" value="Phosphoglycerate mutase-like"/>
    <property type="match status" value="1"/>
</dbReference>
<accession>A0ABY1VLR6</accession>
<comment type="caution">
    <text evidence="3">The sequence shown here is derived from an EMBL/GenBank/DDBJ whole genome shotgun (WGS) entry which is preliminary data.</text>
</comment>
<feature type="domain" description="Nudix hydrolase" evidence="2">
    <location>
        <begin position="31"/>
        <end position="168"/>
    </location>
</feature>
<keyword evidence="1" id="KW-0378">Hydrolase</keyword>
<evidence type="ECO:0000259" key="2">
    <source>
        <dbReference type="PROSITE" id="PS51462"/>
    </source>
</evidence>
<reference evidence="3 4" key="1">
    <citation type="submission" date="2018-06" db="EMBL/GenBank/DDBJ databases">
        <authorList>
            <consortium name="Pathogen Informatics"/>
            <person name="Doyle S."/>
        </authorList>
    </citation>
    <scope>NUCLEOTIDE SEQUENCE [LARGE SCALE GENOMIC DNA]</scope>
    <source>
        <strain evidence="3 4">NCTC11535</strain>
    </source>
</reference>
<dbReference type="PANTHER" id="PTHR21340">
    <property type="entry name" value="DIADENOSINE 5,5-P1,P4-TETRAPHOSPHATE PYROPHOSPHOHYDROLASE MUTT"/>
    <property type="match status" value="1"/>
</dbReference>